<dbReference type="SUPFAM" id="SSF46785">
    <property type="entry name" value="Winged helix' DNA-binding domain"/>
    <property type="match status" value="1"/>
</dbReference>
<keyword evidence="3" id="KW-0804">Transcription</keyword>
<dbReference type="GO" id="GO:0003700">
    <property type="term" value="F:DNA-binding transcription factor activity"/>
    <property type="evidence" value="ECO:0007669"/>
    <property type="project" value="InterPro"/>
</dbReference>
<accession>A0A7W5B3Z6</accession>
<evidence type="ECO:0000256" key="3">
    <source>
        <dbReference type="ARBA" id="ARBA00023163"/>
    </source>
</evidence>
<dbReference type="InterPro" id="IPR011711">
    <property type="entry name" value="GntR_C"/>
</dbReference>
<evidence type="ECO:0000256" key="1">
    <source>
        <dbReference type="ARBA" id="ARBA00023015"/>
    </source>
</evidence>
<dbReference type="SUPFAM" id="SSF48008">
    <property type="entry name" value="GntR ligand-binding domain-like"/>
    <property type="match status" value="1"/>
</dbReference>
<dbReference type="PANTHER" id="PTHR43537">
    <property type="entry name" value="TRANSCRIPTIONAL REGULATOR, GNTR FAMILY"/>
    <property type="match status" value="1"/>
</dbReference>
<sequence>MSDLPLVEIAYQSLRGQLLDGAYLPGELFSESELAAKLGMSRTPIRAAVSLLEKEGFVQTLYKRGILVKGIDVKDLYDIFDLLGALYSFALDRIDSDVYELDLKAMRQHYEQLVRASEGQKYREYYENGLMFMRTMLAAVQNRFILETFDLHRDKLLFFVVTYRLTQGANRPYTGRKLYEDIYHKLEQNQYMEAKAIIQQHNRNMREDLMRNGITRTS</sequence>
<dbReference type="Pfam" id="PF07729">
    <property type="entry name" value="FCD"/>
    <property type="match status" value="1"/>
</dbReference>
<organism evidence="5 6">
    <name type="scientific">Paenibacillus phyllosphaerae</name>
    <dbReference type="NCBI Taxonomy" id="274593"/>
    <lineage>
        <taxon>Bacteria</taxon>
        <taxon>Bacillati</taxon>
        <taxon>Bacillota</taxon>
        <taxon>Bacilli</taxon>
        <taxon>Bacillales</taxon>
        <taxon>Paenibacillaceae</taxon>
        <taxon>Paenibacillus</taxon>
    </lineage>
</organism>
<dbReference type="RefSeq" id="WP_183604050.1">
    <property type="nucleotide sequence ID" value="NZ_JACHXK010000024.1"/>
</dbReference>
<dbReference type="GO" id="GO:0003677">
    <property type="term" value="F:DNA binding"/>
    <property type="evidence" value="ECO:0007669"/>
    <property type="project" value="UniProtKB-KW"/>
</dbReference>
<evidence type="ECO:0000256" key="2">
    <source>
        <dbReference type="ARBA" id="ARBA00023125"/>
    </source>
</evidence>
<evidence type="ECO:0000313" key="5">
    <source>
        <dbReference type="EMBL" id="MBB3113989.1"/>
    </source>
</evidence>
<dbReference type="PROSITE" id="PS50949">
    <property type="entry name" value="HTH_GNTR"/>
    <property type="match status" value="1"/>
</dbReference>
<gene>
    <name evidence="5" type="ORF">FHS18_006105</name>
</gene>
<dbReference type="InterPro" id="IPR036390">
    <property type="entry name" value="WH_DNA-bd_sf"/>
</dbReference>
<dbReference type="InterPro" id="IPR008920">
    <property type="entry name" value="TF_FadR/GntR_C"/>
</dbReference>
<keyword evidence="1" id="KW-0805">Transcription regulation</keyword>
<dbReference type="Gene3D" id="1.20.120.530">
    <property type="entry name" value="GntR ligand-binding domain-like"/>
    <property type="match status" value="1"/>
</dbReference>
<dbReference type="Gene3D" id="1.10.10.10">
    <property type="entry name" value="Winged helix-like DNA-binding domain superfamily/Winged helix DNA-binding domain"/>
    <property type="match status" value="1"/>
</dbReference>
<dbReference type="AlphaFoldDB" id="A0A7W5B3Z6"/>
<keyword evidence="6" id="KW-1185">Reference proteome</keyword>
<dbReference type="SMART" id="SM00345">
    <property type="entry name" value="HTH_GNTR"/>
    <property type="match status" value="1"/>
</dbReference>
<dbReference type="Proteomes" id="UP000570361">
    <property type="component" value="Unassembled WGS sequence"/>
</dbReference>
<feature type="domain" description="HTH gntR-type" evidence="4">
    <location>
        <begin position="4"/>
        <end position="71"/>
    </location>
</feature>
<evidence type="ECO:0000313" key="6">
    <source>
        <dbReference type="Proteomes" id="UP000570361"/>
    </source>
</evidence>
<reference evidence="5 6" key="1">
    <citation type="submission" date="2020-08" db="EMBL/GenBank/DDBJ databases">
        <title>Genomic Encyclopedia of Type Strains, Phase III (KMG-III): the genomes of soil and plant-associated and newly described type strains.</title>
        <authorList>
            <person name="Whitman W."/>
        </authorList>
    </citation>
    <scope>NUCLEOTIDE SEQUENCE [LARGE SCALE GENOMIC DNA]</scope>
    <source>
        <strain evidence="5 6">CECT 5862</strain>
    </source>
</reference>
<dbReference type="PRINTS" id="PR00035">
    <property type="entry name" value="HTHGNTR"/>
</dbReference>
<keyword evidence="2 5" id="KW-0238">DNA-binding</keyword>
<evidence type="ECO:0000259" key="4">
    <source>
        <dbReference type="PROSITE" id="PS50949"/>
    </source>
</evidence>
<dbReference type="EMBL" id="JACHXK010000024">
    <property type="protein sequence ID" value="MBB3113989.1"/>
    <property type="molecule type" value="Genomic_DNA"/>
</dbReference>
<protein>
    <submittedName>
        <fullName evidence="5">DNA-binding GntR family transcriptional regulator</fullName>
    </submittedName>
</protein>
<dbReference type="CDD" id="cd07377">
    <property type="entry name" value="WHTH_GntR"/>
    <property type="match status" value="1"/>
</dbReference>
<dbReference type="Pfam" id="PF00392">
    <property type="entry name" value="GntR"/>
    <property type="match status" value="1"/>
</dbReference>
<comment type="caution">
    <text evidence="5">The sequence shown here is derived from an EMBL/GenBank/DDBJ whole genome shotgun (WGS) entry which is preliminary data.</text>
</comment>
<dbReference type="InterPro" id="IPR000524">
    <property type="entry name" value="Tscrpt_reg_HTH_GntR"/>
</dbReference>
<dbReference type="InterPro" id="IPR036388">
    <property type="entry name" value="WH-like_DNA-bd_sf"/>
</dbReference>
<dbReference type="PANTHER" id="PTHR43537:SF5">
    <property type="entry name" value="UXU OPERON TRANSCRIPTIONAL REGULATOR"/>
    <property type="match status" value="1"/>
</dbReference>
<proteinExistence type="predicted"/>
<name>A0A7W5B3Z6_9BACL</name>